<proteinExistence type="predicted"/>
<keyword evidence="3" id="KW-0472">Membrane</keyword>
<feature type="compositionally biased region" description="Basic and acidic residues" evidence="2">
    <location>
        <begin position="322"/>
        <end position="377"/>
    </location>
</feature>
<feature type="transmembrane region" description="Helical" evidence="3">
    <location>
        <begin position="74"/>
        <end position="95"/>
    </location>
</feature>
<evidence type="ECO:0000313" key="5">
    <source>
        <dbReference type="Proteomes" id="UP000054636"/>
    </source>
</evidence>
<dbReference type="InterPro" id="IPR051876">
    <property type="entry name" value="ODA-DC/CCD"/>
</dbReference>
<gene>
    <name evidence="4" type="ORF">AM588_10005820</name>
</gene>
<feature type="compositionally biased region" description="Basic and acidic residues" evidence="2">
    <location>
        <begin position="384"/>
        <end position="395"/>
    </location>
</feature>
<keyword evidence="3" id="KW-0812">Transmembrane</keyword>
<organism evidence="4 5">
    <name type="scientific">Phytophthora nicotianae</name>
    <name type="common">Potato buckeye rot agent</name>
    <name type="synonym">Phytophthora parasitica</name>
    <dbReference type="NCBI Taxonomy" id="4792"/>
    <lineage>
        <taxon>Eukaryota</taxon>
        <taxon>Sar</taxon>
        <taxon>Stramenopiles</taxon>
        <taxon>Oomycota</taxon>
        <taxon>Peronosporomycetes</taxon>
        <taxon>Peronosporales</taxon>
        <taxon>Peronosporaceae</taxon>
        <taxon>Phytophthora</taxon>
    </lineage>
</organism>
<feature type="region of interest" description="Disordered" evidence="2">
    <location>
        <begin position="322"/>
        <end position="395"/>
    </location>
</feature>
<reference evidence="4 5" key="1">
    <citation type="submission" date="2015-11" db="EMBL/GenBank/DDBJ databases">
        <title>Genomes and virulence difference between two physiological races of Phytophthora nicotianae.</title>
        <authorList>
            <person name="Liu H."/>
            <person name="Ma X."/>
            <person name="Yu H."/>
            <person name="Fang D."/>
            <person name="Li Y."/>
            <person name="Wang X."/>
            <person name="Wang W."/>
            <person name="Dong Y."/>
            <person name="Xiao B."/>
        </authorList>
    </citation>
    <scope>NUCLEOTIDE SEQUENCE [LARGE SCALE GENOMIC DNA]</scope>
    <source>
        <strain evidence="5">race 1</strain>
    </source>
</reference>
<dbReference type="PANTHER" id="PTHR21694">
    <property type="entry name" value="COILED-COIL DOMAIN-CONTAINING PROTEIN 63"/>
    <property type="match status" value="1"/>
</dbReference>
<feature type="transmembrane region" description="Helical" evidence="3">
    <location>
        <begin position="38"/>
        <end position="62"/>
    </location>
</feature>
<name>A0A0W8DCN7_PHYNI</name>
<evidence type="ECO:0000256" key="3">
    <source>
        <dbReference type="SAM" id="Phobius"/>
    </source>
</evidence>
<keyword evidence="3" id="KW-1133">Transmembrane helix</keyword>
<accession>A0A0W8DCN7</accession>
<dbReference type="EMBL" id="LNFP01000320">
    <property type="protein sequence ID" value="KUF94158.1"/>
    <property type="molecule type" value="Genomic_DNA"/>
</dbReference>
<dbReference type="PANTHER" id="PTHR21694:SF18">
    <property type="entry name" value="COILED-COIL DOMAIN-CONTAINING PROTEIN 63"/>
    <property type="match status" value="1"/>
</dbReference>
<feature type="compositionally biased region" description="Basic and acidic residues" evidence="2">
    <location>
        <begin position="253"/>
        <end position="268"/>
    </location>
</feature>
<dbReference type="Proteomes" id="UP000054636">
    <property type="component" value="Unassembled WGS sequence"/>
</dbReference>
<feature type="region of interest" description="Disordered" evidence="2">
    <location>
        <begin position="234"/>
        <end position="281"/>
    </location>
</feature>
<evidence type="ECO:0000256" key="1">
    <source>
        <dbReference type="SAM" id="Coils"/>
    </source>
</evidence>
<sequence>MAVKPPKNLTLDLEAPVMVEDLEPELPVGDLDDRVGLWITYCAFFFSGAGSIAMWSSITLCLTFFDEKYPEDRVGFVFPVVNMSTLLVISLYMVMAGRQLSLNSRMHGSLAAYASFVLLLPLANVIALPHDFGYPLTLLTLMGSTISSSIMQSTMYGLGDKPHHCFPIDGASGKHFVEGAWSGEFIEMVRAAYRLRLHDKMEADEAKAKSTAAFNGVAGQTVPAKAAVASSTAVVPPTAATQEQSRKRQLPSADDRRGKKSTRTDEASRSSGQPAAAPMDGMSLYDRVKAMHDMRAKAAQSNATQARSPKMSLNQLLAQQNEERLRQKREQEERPKREADRILQKEQHRQQEQERKEQLKKAQEEQAEQRRREEEQRQQQIQKQQEEQRQLEGQRRQEELRQQALIQEQQRQRRMMEERMRHEQILREQEARRQAEAQSLMHDGNRFVSQAQRVLNSQPGFAVASMAPSTISAPMPQSSNARFTRIPSPVNVSPHAPRFQPASPSPASQAFPYQSAPVSNGYSSMTNEQGSQVYQGPGGVPVSRFETISHDHDGNHHLVVRDHNVQQQQQQQAGFSDAMVPHRMAAGAGEGRFSPSKSGEDDELRAIWVSDYDNVNALVMQLDVEITKRTEEGHEFVHRSNTITIPEQLKIQINSLCAQRDAAIKKRFESVVRVLIFSDAVRSFAQQNEHVNIWSDVPAVLTSSHKKCAELAAEIREFESQAQKLREGIDEAVSSGNPAQMQNVAHLGALIADLEQKIRTSNGERDKQFIFMFQFSDTLRNMVRAEWAAPGRGLRLPASQ</sequence>
<evidence type="ECO:0000313" key="4">
    <source>
        <dbReference type="EMBL" id="KUF94158.1"/>
    </source>
</evidence>
<dbReference type="CDD" id="cd22249">
    <property type="entry name" value="UDM1_RNF168_RNF169-like"/>
    <property type="match status" value="1"/>
</dbReference>
<keyword evidence="1" id="KW-0175">Coiled coil</keyword>
<dbReference type="AlphaFoldDB" id="A0A0W8DCN7"/>
<evidence type="ECO:0000256" key="2">
    <source>
        <dbReference type="SAM" id="MobiDB-lite"/>
    </source>
</evidence>
<feature type="transmembrane region" description="Helical" evidence="3">
    <location>
        <begin position="110"/>
        <end position="129"/>
    </location>
</feature>
<feature type="coiled-coil region" evidence="1">
    <location>
        <begin position="708"/>
        <end position="735"/>
    </location>
</feature>
<comment type="caution">
    <text evidence="4">The sequence shown here is derived from an EMBL/GenBank/DDBJ whole genome shotgun (WGS) entry which is preliminary data.</text>
</comment>
<protein>
    <submittedName>
        <fullName evidence="4">Uncharacterized protein</fullName>
    </submittedName>
</protein>